<gene>
    <name evidence="2" type="ORF">N8I77_012165</name>
</gene>
<evidence type="ECO:0000313" key="2">
    <source>
        <dbReference type="EMBL" id="KAK2598778.1"/>
    </source>
</evidence>
<dbReference type="AlphaFoldDB" id="A0AAD9S4E0"/>
<organism evidence="2 3">
    <name type="scientific">Phomopsis amygdali</name>
    <name type="common">Fusicoccum amygdali</name>
    <dbReference type="NCBI Taxonomy" id="1214568"/>
    <lineage>
        <taxon>Eukaryota</taxon>
        <taxon>Fungi</taxon>
        <taxon>Dikarya</taxon>
        <taxon>Ascomycota</taxon>
        <taxon>Pezizomycotina</taxon>
        <taxon>Sordariomycetes</taxon>
        <taxon>Sordariomycetidae</taxon>
        <taxon>Diaporthales</taxon>
        <taxon>Diaporthaceae</taxon>
        <taxon>Diaporthe</taxon>
    </lineage>
</organism>
<feature type="region of interest" description="Disordered" evidence="1">
    <location>
        <begin position="76"/>
        <end position="95"/>
    </location>
</feature>
<proteinExistence type="predicted"/>
<reference evidence="2" key="1">
    <citation type="submission" date="2023-06" db="EMBL/GenBank/DDBJ databases">
        <authorList>
            <person name="Noh H."/>
        </authorList>
    </citation>
    <scope>NUCLEOTIDE SEQUENCE</scope>
    <source>
        <strain evidence="2">DUCC20226</strain>
    </source>
</reference>
<dbReference type="Proteomes" id="UP001265746">
    <property type="component" value="Unassembled WGS sequence"/>
</dbReference>
<evidence type="ECO:0000313" key="3">
    <source>
        <dbReference type="Proteomes" id="UP001265746"/>
    </source>
</evidence>
<dbReference type="EMBL" id="JAUJFL010000008">
    <property type="protein sequence ID" value="KAK2598778.1"/>
    <property type="molecule type" value="Genomic_DNA"/>
</dbReference>
<sequence length="148" mass="16085">MDVTRNTNPLITMRLSENKGNTSLLSDKSENLRMKEARRPMLVHLVAARALNKRVRLASSTRAMVVLSLPVTEQLEESPAPPLSRRDLAIGGSDRVSPQDLAGLTGCTYSALPLIRQVAGAPTDRSQDLQDLGELMSKQNVPKGVGVR</sequence>
<keyword evidence="3" id="KW-1185">Reference proteome</keyword>
<protein>
    <submittedName>
        <fullName evidence="2">Uncharacterized protein</fullName>
    </submittedName>
</protein>
<accession>A0AAD9S4E0</accession>
<comment type="caution">
    <text evidence="2">The sequence shown here is derived from an EMBL/GenBank/DDBJ whole genome shotgun (WGS) entry which is preliminary data.</text>
</comment>
<name>A0AAD9S4E0_PHOAM</name>
<evidence type="ECO:0000256" key="1">
    <source>
        <dbReference type="SAM" id="MobiDB-lite"/>
    </source>
</evidence>